<accession>X1IDM4</accession>
<comment type="caution">
    <text evidence="1">The sequence shown here is derived from an EMBL/GenBank/DDBJ whole genome shotgun (WGS) entry which is preliminary data.</text>
</comment>
<gene>
    <name evidence="1" type="ORF">S03H2_36412</name>
</gene>
<sequence>MGSLLSDTAGKVGEELSLNSELESIKVLFKEFLIICRNIEIEKTLFILAVLAPVPESQEIEKYYD</sequence>
<dbReference type="EMBL" id="BARU01022338">
    <property type="protein sequence ID" value="GAH55683.1"/>
    <property type="molecule type" value="Genomic_DNA"/>
</dbReference>
<protein>
    <submittedName>
        <fullName evidence="1">Uncharacterized protein</fullName>
    </submittedName>
</protein>
<evidence type="ECO:0000313" key="1">
    <source>
        <dbReference type="EMBL" id="GAH55683.1"/>
    </source>
</evidence>
<name>X1IDM4_9ZZZZ</name>
<dbReference type="AlphaFoldDB" id="X1IDM4"/>
<proteinExistence type="predicted"/>
<reference evidence="1" key="1">
    <citation type="journal article" date="2014" name="Front. Microbiol.">
        <title>High frequency of phylogenetically diverse reductive dehalogenase-homologous genes in deep subseafloor sedimentary metagenomes.</title>
        <authorList>
            <person name="Kawai M."/>
            <person name="Futagami T."/>
            <person name="Toyoda A."/>
            <person name="Takaki Y."/>
            <person name="Nishi S."/>
            <person name="Hori S."/>
            <person name="Arai W."/>
            <person name="Tsubouchi T."/>
            <person name="Morono Y."/>
            <person name="Uchiyama I."/>
            <person name="Ito T."/>
            <person name="Fujiyama A."/>
            <person name="Inagaki F."/>
            <person name="Takami H."/>
        </authorList>
    </citation>
    <scope>NUCLEOTIDE SEQUENCE</scope>
    <source>
        <strain evidence="1">Expedition CK06-06</strain>
    </source>
</reference>
<feature type="non-terminal residue" evidence="1">
    <location>
        <position position="65"/>
    </location>
</feature>
<organism evidence="1">
    <name type="scientific">marine sediment metagenome</name>
    <dbReference type="NCBI Taxonomy" id="412755"/>
    <lineage>
        <taxon>unclassified sequences</taxon>
        <taxon>metagenomes</taxon>
        <taxon>ecological metagenomes</taxon>
    </lineage>
</organism>